<evidence type="ECO:0000256" key="6">
    <source>
        <dbReference type="ARBA" id="ARBA00022917"/>
    </source>
</evidence>
<feature type="domain" description="Formyl transferase C-terminal" evidence="10">
    <location>
        <begin position="207"/>
        <end position="304"/>
    </location>
</feature>
<gene>
    <name evidence="8" type="primary">fmt</name>
    <name evidence="11" type="ORF">CWE24_08250</name>
</gene>
<keyword evidence="12" id="KW-1185">Reference proteome</keyword>
<comment type="function">
    <text evidence="1 8">Attaches a formyl group to the free amino group of methionyl-tRNA(fMet). The formyl group appears to play a dual role in the initiator identity of N-formylmethionyl-tRNA by promoting its recognition by IF2 and preventing the misappropriation of this tRNA by the elongation apparatus.</text>
</comment>
<dbReference type="InterPro" id="IPR044135">
    <property type="entry name" value="Met-tRNA-FMT_C"/>
</dbReference>
<organism evidence="11 12">
    <name type="scientific">Pseudidiomarina donghaiensis</name>
    <dbReference type="NCBI Taxonomy" id="519452"/>
    <lineage>
        <taxon>Bacteria</taxon>
        <taxon>Pseudomonadati</taxon>
        <taxon>Pseudomonadota</taxon>
        <taxon>Gammaproteobacteria</taxon>
        <taxon>Alteromonadales</taxon>
        <taxon>Idiomarinaceae</taxon>
        <taxon>Pseudidiomarina</taxon>
    </lineage>
</organism>
<dbReference type="OrthoDB" id="9802815at2"/>
<name>A0A432XH14_9GAMM</name>
<dbReference type="InterPro" id="IPR037022">
    <property type="entry name" value="Formyl_trans_C_sf"/>
</dbReference>
<evidence type="ECO:0000256" key="5">
    <source>
        <dbReference type="ARBA" id="ARBA00022679"/>
    </source>
</evidence>
<comment type="similarity">
    <text evidence="2 8">Belongs to the Fmt family.</text>
</comment>
<dbReference type="EC" id="2.1.2.9" evidence="3 8"/>
<evidence type="ECO:0000256" key="3">
    <source>
        <dbReference type="ARBA" id="ARBA00012261"/>
    </source>
</evidence>
<dbReference type="STRING" id="519452.SAMN04488139_1469"/>
<dbReference type="InterPro" id="IPR005794">
    <property type="entry name" value="Fmt"/>
</dbReference>
<dbReference type="Pfam" id="PF00551">
    <property type="entry name" value="Formyl_trans_N"/>
    <property type="match status" value="1"/>
</dbReference>
<feature type="domain" description="Formyl transferase N-terminal" evidence="9">
    <location>
        <begin position="5"/>
        <end position="183"/>
    </location>
</feature>
<dbReference type="SUPFAM" id="SSF53328">
    <property type="entry name" value="Formyltransferase"/>
    <property type="match status" value="1"/>
</dbReference>
<proteinExistence type="inferred from homology"/>
<dbReference type="HAMAP" id="MF_00182">
    <property type="entry name" value="Formyl_trans"/>
    <property type="match status" value="1"/>
</dbReference>
<dbReference type="EMBL" id="PIPU01000003">
    <property type="protein sequence ID" value="RUO47970.1"/>
    <property type="molecule type" value="Genomic_DNA"/>
</dbReference>
<evidence type="ECO:0000256" key="4">
    <source>
        <dbReference type="ARBA" id="ARBA00016014"/>
    </source>
</evidence>
<keyword evidence="5 8" id="KW-0808">Transferase</keyword>
<evidence type="ECO:0000313" key="11">
    <source>
        <dbReference type="EMBL" id="RUO47970.1"/>
    </source>
</evidence>
<dbReference type="InterPro" id="IPR041711">
    <property type="entry name" value="Met-tRNA-FMT_N"/>
</dbReference>
<evidence type="ECO:0000256" key="7">
    <source>
        <dbReference type="ARBA" id="ARBA00048558"/>
    </source>
</evidence>
<dbReference type="SUPFAM" id="SSF50486">
    <property type="entry name" value="FMT C-terminal domain-like"/>
    <property type="match status" value="1"/>
</dbReference>
<evidence type="ECO:0000256" key="2">
    <source>
        <dbReference type="ARBA" id="ARBA00010699"/>
    </source>
</evidence>
<keyword evidence="6 8" id="KW-0648">Protein biosynthesis</keyword>
<protein>
    <recommendedName>
        <fullName evidence="4 8">Methionyl-tRNA formyltransferase</fullName>
        <ecNumber evidence="3 8">2.1.2.9</ecNumber>
    </recommendedName>
</protein>
<dbReference type="RefSeq" id="WP_092839768.1">
    <property type="nucleotide sequence ID" value="NZ_FPCF01000002.1"/>
</dbReference>
<evidence type="ECO:0000259" key="9">
    <source>
        <dbReference type="Pfam" id="PF00551"/>
    </source>
</evidence>
<dbReference type="PANTHER" id="PTHR11138:SF5">
    <property type="entry name" value="METHIONYL-TRNA FORMYLTRANSFERASE, MITOCHONDRIAL"/>
    <property type="match status" value="1"/>
</dbReference>
<dbReference type="GO" id="GO:0005829">
    <property type="term" value="C:cytosol"/>
    <property type="evidence" value="ECO:0007669"/>
    <property type="project" value="TreeGrafter"/>
</dbReference>
<dbReference type="CDD" id="cd08646">
    <property type="entry name" value="FMT_core_Met-tRNA-FMT_N"/>
    <property type="match status" value="1"/>
</dbReference>
<reference evidence="12" key="1">
    <citation type="journal article" date="2018" name="Front. Microbiol.">
        <title>Genome-Based Analysis Reveals the Taxonomy and Diversity of the Family Idiomarinaceae.</title>
        <authorList>
            <person name="Liu Y."/>
            <person name="Lai Q."/>
            <person name="Shao Z."/>
        </authorList>
    </citation>
    <scope>NUCLEOTIDE SEQUENCE [LARGE SCALE GENOMIC DNA]</scope>
    <source>
        <strain evidence="12">908033</strain>
    </source>
</reference>
<dbReference type="InterPro" id="IPR005793">
    <property type="entry name" value="Formyl_trans_C"/>
</dbReference>
<evidence type="ECO:0000259" key="10">
    <source>
        <dbReference type="Pfam" id="PF02911"/>
    </source>
</evidence>
<evidence type="ECO:0000313" key="12">
    <source>
        <dbReference type="Proteomes" id="UP000286985"/>
    </source>
</evidence>
<dbReference type="PANTHER" id="PTHR11138">
    <property type="entry name" value="METHIONYL-TRNA FORMYLTRANSFERASE"/>
    <property type="match status" value="1"/>
</dbReference>
<dbReference type="GO" id="GO:0004479">
    <property type="term" value="F:methionyl-tRNA formyltransferase activity"/>
    <property type="evidence" value="ECO:0007669"/>
    <property type="project" value="UniProtKB-UniRule"/>
</dbReference>
<dbReference type="InterPro" id="IPR036477">
    <property type="entry name" value="Formyl_transf_N_sf"/>
</dbReference>
<dbReference type="Pfam" id="PF02911">
    <property type="entry name" value="Formyl_trans_C"/>
    <property type="match status" value="1"/>
</dbReference>
<comment type="caution">
    <text evidence="11">The sequence shown here is derived from an EMBL/GenBank/DDBJ whole genome shotgun (WGS) entry which is preliminary data.</text>
</comment>
<accession>A0A432XH14</accession>
<dbReference type="FunFam" id="3.40.50.12230:FF:000001">
    <property type="entry name" value="Methionyl-tRNA formyltransferase"/>
    <property type="match status" value="1"/>
</dbReference>
<dbReference type="Proteomes" id="UP000286985">
    <property type="component" value="Unassembled WGS sequence"/>
</dbReference>
<evidence type="ECO:0000256" key="1">
    <source>
        <dbReference type="ARBA" id="ARBA00002606"/>
    </source>
</evidence>
<feature type="binding site" evidence="8">
    <location>
        <begin position="113"/>
        <end position="116"/>
    </location>
    <ligand>
        <name>(6S)-5,6,7,8-tetrahydrofolate</name>
        <dbReference type="ChEBI" id="CHEBI:57453"/>
    </ligand>
</feature>
<dbReference type="Gene3D" id="3.10.25.10">
    <property type="entry name" value="Formyl transferase, C-terminal domain"/>
    <property type="match status" value="1"/>
</dbReference>
<comment type="catalytic activity">
    <reaction evidence="7 8">
        <text>L-methionyl-tRNA(fMet) + (6R)-10-formyltetrahydrofolate = N-formyl-L-methionyl-tRNA(fMet) + (6S)-5,6,7,8-tetrahydrofolate + H(+)</text>
        <dbReference type="Rhea" id="RHEA:24380"/>
        <dbReference type="Rhea" id="RHEA-COMP:9952"/>
        <dbReference type="Rhea" id="RHEA-COMP:9953"/>
        <dbReference type="ChEBI" id="CHEBI:15378"/>
        <dbReference type="ChEBI" id="CHEBI:57453"/>
        <dbReference type="ChEBI" id="CHEBI:78530"/>
        <dbReference type="ChEBI" id="CHEBI:78844"/>
        <dbReference type="ChEBI" id="CHEBI:195366"/>
        <dbReference type="EC" id="2.1.2.9"/>
    </reaction>
</comment>
<dbReference type="NCBIfam" id="TIGR00460">
    <property type="entry name" value="fmt"/>
    <property type="match status" value="1"/>
</dbReference>
<dbReference type="InterPro" id="IPR011034">
    <property type="entry name" value="Formyl_transferase-like_C_sf"/>
</dbReference>
<evidence type="ECO:0000256" key="8">
    <source>
        <dbReference type="HAMAP-Rule" id="MF_00182"/>
    </source>
</evidence>
<dbReference type="InterPro" id="IPR002376">
    <property type="entry name" value="Formyl_transf_N"/>
</dbReference>
<sequence>MNKLRVVFAGTPEFAANHLQALLNNSAFDVVAVYTQPDRPAGRGKKLQASPVKLLAENHSLPVMQPVNFKSDEAKAQLADFAVDVMVVVAYGLLLPQAVLDIPRLGCINVHGSLLPRWRGAAPIQRALWAGDSETGVAVMQMEAGLDTGPVLKEARLAIEATDTSASLYTKLAALGPQALVATLSDIENYQAKAVVQDNTLATYAKKLSKEEAQLDWNQSAEVLERWVRAFNPWPICWLKTAAGDVVKIWQADVVPGGQYQAGTIIQADKSGIVVQTAQHALRLLQLQPPGKKPMAAADFLNGRADWLRPGSVLASPAAETA</sequence>
<dbReference type="FunFam" id="3.40.50.170:FF:000003">
    <property type="entry name" value="Methionyl-tRNA formyltransferase"/>
    <property type="match status" value="1"/>
</dbReference>
<dbReference type="Gene3D" id="3.40.50.170">
    <property type="entry name" value="Formyl transferase, N-terminal domain"/>
    <property type="match status" value="1"/>
</dbReference>
<dbReference type="AlphaFoldDB" id="A0A432XH14"/>
<dbReference type="CDD" id="cd08704">
    <property type="entry name" value="Met_tRNA_FMT_C"/>
    <property type="match status" value="1"/>
</dbReference>